<evidence type="ECO:0000313" key="2">
    <source>
        <dbReference type="EMBL" id="MED6199553.1"/>
    </source>
</evidence>
<evidence type="ECO:0000256" key="1">
    <source>
        <dbReference type="SAM" id="MobiDB-lite"/>
    </source>
</evidence>
<feature type="compositionally biased region" description="Acidic residues" evidence="1">
    <location>
        <begin position="81"/>
        <end position="97"/>
    </location>
</feature>
<comment type="caution">
    <text evidence="2">The sequence shown here is derived from an EMBL/GenBank/DDBJ whole genome shotgun (WGS) entry which is preliminary data.</text>
</comment>
<proteinExistence type="predicted"/>
<organism evidence="2 3">
    <name type="scientific">Stylosanthes scabra</name>
    <dbReference type="NCBI Taxonomy" id="79078"/>
    <lineage>
        <taxon>Eukaryota</taxon>
        <taxon>Viridiplantae</taxon>
        <taxon>Streptophyta</taxon>
        <taxon>Embryophyta</taxon>
        <taxon>Tracheophyta</taxon>
        <taxon>Spermatophyta</taxon>
        <taxon>Magnoliopsida</taxon>
        <taxon>eudicotyledons</taxon>
        <taxon>Gunneridae</taxon>
        <taxon>Pentapetalae</taxon>
        <taxon>rosids</taxon>
        <taxon>fabids</taxon>
        <taxon>Fabales</taxon>
        <taxon>Fabaceae</taxon>
        <taxon>Papilionoideae</taxon>
        <taxon>50 kb inversion clade</taxon>
        <taxon>dalbergioids sensu lato</taxon>
        <taxon>Dalbergieae</taxon>
        <taxon>Pterocarpus clade</taxon>
        <taxon>Stylosanthes</taxon>
    </lineage>
</organism>
<evidence type="ECO:0000313" key="3">
    <source>
        <dbReference type="Proteomes" id="UP001341840"/>
    </source>
</evidence>
<keyword evidence="3" id="KW-1185">Reference proteome</keyword>
<dbReference type="EMBL" id="JASCZI010212472">
    <property type="protein sequence ID" value="MED6199553.1"/>
    <property type="molecule type" value="Genomic_DNA"/>
</dbReference>
<reference evidence="2 3" key="1">
    <citation type="journal article" date="2023" name="Plants (Basel)">
        <title>Bridging the Gap: Combining Genomics and Transcriptomics Approaches to Understand Stylosanthes scabra, an Orphan Legume from the Brazilian Caatinga.</title>
        <authorList>
            <person name="Ferreira-Neto J.R.C."/>
            <person name="da Silva M.D."/>
            <person name="Binneck E."/>
            <person name="de Melo N.F."/>
            <person name="da Silva R.H."/>
            <person name="de Melo A.L.T.M."/>
            <person name="Pandolfi V."/>
            <person name="Bustamante F.O."/>
            <person name="Brasileiro-Vidal A.C."/>
            <person name="Benko-Iseppon A.M."/>
        </authorList>
    </citation>
    <scope>NUCLEOTIDE SEQUENCE [LARGE SCALE GENOMIC DNA]</scope>
    <source>
        <tissue evidence="2">Leaves</tissue>
    </source>
</reference>
<sequence length="160" mass="18154">MGSLPLEDPILLDDQVQHRTTHRGGHHQPVDSLRRRVVGKTLRPPKSLELIPPSKGWMCEGDEEEKEIGRMKPSVEKEEASEKEEEEEDPEEEEEEEKVSTFPLPMDVDADKDYLQYLPEYSPVDSGHASVPDSPEDSTEQQYHSHDTIGVPRLVSTLEA</sequence>
<feature type="region of interest" description="Disordered" evidence="1">
    <location>
        <begin position="17"/>
        <end position="160"/>
    </location>
</feature>
<protein>
    <submittedName>
        <fullName evidence="2">Uncharacterized protein</fullName>
    </submittedName>
</protein>
<gene>
    <name evidence="2" type="ORF">PIB30_077002</name>
</gene>
<name>A0ABU6XSZ3_9FABA</name>
<dbReference type="Proteomes" id="UP001341840">
    <property type="component" value="Unassembled WGS sequence"/>
</dbReference>
<feature type="compositionally biased region" description="Basic and acidic residues" evidence="1">
    <location>
        <begin position="67"/>
        <end position="80"/>
    </location>
</feature>
<accession>A0ABU6XSZ3</accession>